<dbReference type="InterPro" id="IPR037278">
    <property type="entry name" value="ARFGAP/RecO"/>
</dbReference>
<gene>
    <name evidence="7" type="ORF">FRACYDRAFT_163255</name>
</gene>
<dbReference type="InParanoid" id="A0A1E7EJ96"/>
<dbReference type="PROSITE" id="PS50115">
    <property type="entry name" value="ARFGAP"/>
    <property type="match status" value="1"/>
</dbReference>
<dbReference type="AlphaFoldDB" id="A0A1E7EJ96"/>
<dbReference type="Pfam" id="PF01412">
    <property type="entry name" value="ArfGap"/>
    <property type="match status" value="1"/>
</dbReference>
<dbReference type="GO" id="GO:0008270">
    <property type="term" value="F:zinc ion binding"/>
    <property type="evidence" value="ECO:0007669"/>
    <property type="project" value="UniProtKB-KW"/>
</dbReference>
<keyword evidence="4" id="KW-0862">Zinc</keyword>
<dbReference type="GO" id="GO:0000139">
    <property type="term" value="C:Golgi membrane"/>
    <property type="evidence" value="ECO:0007669"/>
    <property type="project" value="GOC"/>
</dbReference>
<dbReference type="KEGG" id="fcy:FRACYDRAFT_163255"/>
<accession>A0A1E7EJ96</accession>
<feature type="domain" description="Arf-GAP" evidence="6">
    <location>
        <begin position="1"/>
        <end position="82"/>
    </location>
</feature>
<dbReference type="GO" id="GO:0048205">
    <property type="term" value="P:COPI coating of Golgi vesicle"/>
    <property type="evidence" value="ECO:0007669"/>
    <property type="project" value="TreeGrafter"/>
</dbReference>
<feature type="non-terminal residue" evidence="7">
    <location>
        <position position="118"/>
    </location>
</feature>
<dbReference type="PANTHER" id="PTHR45686:SF4">
    <property type="entry name" value="ADP-RIBOSYLATION FACTOR GTPASE ACTIVATING PROTEIN 3, ISOFORM H"/>
    <property type="match status" value="1"/>
</dbReference>
<keyword evidence="8" id="KW-1185">Reference proteome</keyword>
<dbReference type="SUPFAM" id="SSF57863">
    <property type="entry name" value="ArfGap/RecO-like zinc finger"/>
    <property type="match status" value="1"/>
</dbReference>
<evidence type="ECO:0000256" key="5">
    <source>
        <dbReference type="PROSITE-ProRule" id="PRU00288"/>
    </source>
</evidence>
<dbReference type="InterPro" id="IPR038508">
    <property type="entry name" value="ArfGAP_dom_sf"/>
</dbReference>
<dbReference type="Proteomes" id="UP000095751">
    <property type="component" value="Unassembled WGS sequence"/>
</dbReference>
<feature type="non-terminal residue" evidence="7">
    <location>
        <position position="1"/>
    </location>
</feature>
<evidence type="ECO:0000256" key="2">
    <source>
        <dbReference type="ARBA" id="ARBA00022723"/>
    </source>
</evidence>
<evidence type="ECO:0000313" key="8">
    <source>
        <dbReference type="Proteomes" id="UP000095751"/>
    </source>
</evidence>
<dbReference type="GO" id="GO:0005096">
    <property type="term" value="F:GTPase activator activity"/>
    <property type="evidence" value="ECO:0007669"/>
    <property type="project" value="UniProtKB-KW"/>
</dbReference>
<evidence type="ECO:0000313" key="7">
    <source>
        <dbReference type="EMBL" id="OEU05967.1"/>
    </source>
</evidence>
<keyword evidence="1" id="KW-0343">GTPase activation</keyword>
<dbReference type="EMBL" id="KV784440">
    <property type="protein sequence ID" value="OEU05967.1"/>
    <property type="molecule type" value="Genomic_DNA"/>
</dbReference>
<keyword evidence="2" id="KW-0479">Metal-binding</keyword>
<dbReference type="PANTHER" id="PTHR45686">
    <property type="entry name" value="ADP-RIBOSYLATION FACTOR GTPASE ACTIVATING PROTEIN 3, ISOFORM H-RELATED"/>
    <property type="match status" value="1"/>
</dbReference>
<sequence>LQELRALPGNTRCIDCDRSKPEWASVTLGIFMCLDCSGPHRSLGSHISFIRSVRMDSWSVKQIKRMKISGGNTACRDFLQSHGITNISTSFRISKTTFISIQNKYRTPQGQLYQQILD</sequence>
<evidence type="ECO:0000256" key="3">
    <source>
        <dbReference type="ARBA" id="ARBA00022771"/>
    </source>
</evidence>
<dbReference type="InterPro" id="IPR001164">
    <property type="entry name" value="ArfGAP_dom"/>
</dbReference>
<dbReference type="Gene3D" id="1.10.220.150">
    <property type="entry name" value="Arf GTPase activating protein"/>
    <property type="match status" value="1"/>
</dbReference>
<dbReference type="PRINTS" id="PR00405">
    <property type="entry name" value="REVINTRACTNG"/>
</dbReference>
<keyword evidence="3 5" id="KW-0863">Zinc-finger</keyword>
<organism evidence="7 8">
    <name type="scientific">Fragilariopsis cylindrus CCMP1102</name>
    <dbReference type="NCBI Taxonomy" id="635003"/>
    <lineage>
        <taxon>Eukaryota</taxon>
        <taxon>Sar</taxon>
        <taxon>Stramenopiles</taxon>
        <taxon>Ochrophyta</taxon>
        <taxon>Bacillariophyta</taxon>
        <taxon>Bacillariophyceae</taxon>
        <taxon>Bacillariophycidae</taxon>
        <taxon>Bacillariales</taxon>
        <taxon>Bacillariaceae</taxon>
        <taxon>Fragilariopsis</taxon>
    </lineage>
</organism>
<reference evidence="7 8" key="1">
    <citation type="submission" date="2016-09" db="EMBL/GenBank/DDBJ databases">
        <title>Extensive genetic diversity and differential bi-allelic expression allows diatom success in the polar Southern Ocean.</title>
        <authorList>
            <consortium name="DOE Joint Genome Institute"/>
            <person name="Mock T."/>
            <person name="Otillar R.P."/>
            <person name="Strauss J."/>
            <person name="Dupont C."/>
            <person name="Frickenhaus S."/>
            <person name="Maumus F."/>
            <person name="Mcmullan M."/>
            <person name="Sanges R."/>
            <person name="Schmutz J."/>
            <person name="Toseland A."/>
            <person name="Valas R."/>
            <person name="Veluchamy A."/>
            <person name="Ward B.J."/>
            <person name="Allen A."/>
            <person name="Barry K."/>
            <person name="Falciatore A."/>
            <person name="Ferrante M."/>
            <person name="Fortunato A.E."/>
            <person name="Gloeckner G."/>
            <person name="Gruber A."/>
            <person name="Hipkin R."/>
            <person name="Janech M."/>
            <person name="Kroth P."/>
            <person name="Leese F."/>
            <person name="Lindquist E."/>
            <person name="Lyon B.R."/>
            <person name="Martin J."/>
            <person name="Mayer C."/>
            <person name="Parker M."/>
            <person name="Quesneville H."/>
            <person name="Raymond J."/>
            <person name="Uhlig C."/>
            <person name="Valentin K.U."/>
            <person name="Worden A.Z."/>
            <person name="Armbrust E.V."/>
            <person name="Bowler C."/>
            <person name="Green B."/>
            <person name="Moulton V."/>
            <person name="Van Oosterhout C."/>
            <person name="Grigoriev I."/>
        </authorList>
    </citation>
    <scope>NUCLEOTIDE SEQUENCE [LARGE SCALE GENOMIC DNA]</scope>
    <source>
        <strain evidence="7 8">CCMP1102</strain>
    </source>
</reference>
<dbReference type="SMART" id="SM00105">
    <property type="entry name" value="ArfGap"/>
    <property type="match status" value="1"/>
</dbReference>
<name>A0A1E7EJ96_9STRA</name>
<protein>
    <submittedName>
        <fullName evidence="7">Arf GTPase activating protein</fullName>
    </submittedName>
</protein>
<evidence type="ECO:0000256" key="4">
    <source>
        <dbReference type="ARBA" id="ARBA00022833"/>
    </source>
</evidence>
<evidence type="ECO:0000256" key="1">
    <source>
        <dbReference type="ARBA" id="ARBA00022468"/>
    </source>
</evidence>
<dbReference type="OrthoDB" id="43532at2759"/>
<dbReference type="CDD" id="cd08830">
    <property type="entry name" value="ArfGap_ArfGap1"/>
    <property type="match status" value="1"/>
</dbReference>
<proteinExistence type="predicted"/>
<evidence type="ECO:0000259" key="6">
    <source>
        <dbReference type="PROSITE" id="PS50115"/>
    </source>
</evidence>